<dbReference type="InterPro" id="IPR015890">
    <property type="entry name" value="Chorismate_C"/>
</dbReference>
<keyword evidence="9" id="KW-1185">Reference proteome</keyword>
<evidence type="ECO:0000256" key="2">
    <source>
        <dbReference type="ARBA" id="ARBA00022962"/>
    </source>
</evidence>
<dbReference type="PANTHER" id="PTHR11236:SF49">
    <property type="entry name" value="ANTHRANILATE SYNTHASE COMPONENT 1"/>
    <property type="match status" value="1"/>
</dbReference>
<evidence type="ECO:0000256" key="3">
    <source>
        <dbReference type="ARBA" id="ARBA00023239"/>
    </source>
</evidence>
<dbReference type="GO" id="GO:0000162">
    <property type="term" value="P:L-tryptophan biosynthetic process"/>
    <property type="evidence" value="ECO:0007669"/>
    <property type="project" value="TreeGrafter"/>
</dbReference>
<keyword evidence="3" id="KW-0456">Lyase</keyword>
<dbReference type="Gene3D" id="3.60.120.10">
    <property type="entry name" value="Anthranilate synthase"/>
    <property type="match status" value="1"/>
</dbReference>
<evidence type="ECO:0000313" key="8">
    <source>
        <dbReference type="EMBL" id="MBB5803784.1"/>
    </source>
</evidence>
<dbReference type="InterPro" id="IPR006221">
    <property type="entry name" value="TrpG/PapA_dom"/>
</dbReference>
<accession>A0A7W9HL78</accession>
<keyword evidence="2" id="KW-0315">Glutamine amidotransferase</keyword>
<feature type="domain" description="Glutamine amidotransferase" evidence="6">
    <location>
        <begin position="505"/>
        <end position="684"/>
    </location>
</feature>
<dbReference type="AlphaFoldDB" id="A0A7W9HL78"/>
<evidence type="ECO:0000256" key="4">
    <source>
        <dbReference type="ARBA" id="ARBA00047683"/>
    </source>
</evidence>
<dbReference type="InterPro" id="IPR005801">
    <property type="entry name" value="ADC_synthase"/>
</dbReference>
<name>A0A7W9HL78_9PSEU</name>
<evidence type="ECO:0000259" key="7">
    <source>
        <dbReference type="Pfam" id="PF00425"/>
    </source>
</evidence>
<dbReference type="CDD" id="cd01743">
    <property type="entry name" value="GATase1_Anthranilate_Synthase"/>
    <property type="match status" value="1"/>
</dbReference>
<dbReference type="PANTHER" id="PTHR11236">
    <property type="entry name" value="AMINOBENZOATE/ANTHRANILATE SYNTHASE"/>
    <property type="match status" value="1"/>
</dbReference>
<dbReference type="Pfam" id="PF00117">
    <property type="entry name" value="GATase"/>
    <property type="match status" value="1"/>
</dbReference>
<dbReference type="PROSITE" id="PS51273">
    <property type="entry name" value="GATASE_TYPE_1"/>
    <property type="match status" value="1"/>
</dbReference>
<dbReference type="EMBL" id="JACHMO010000001">
    <property type="protein sequence ID" value="MBB5803784.1"/>
    <property type="molecule type" value="Genomic_DNA"/>
</dbReference>
<dbReference type="GO" id="GO:0008483">
    <property type="term" value="F:transaminase activity"/>
    <property type="evidence" value="ECO:0007669"/>
    <property type="project" value="UniProtKB-KW"/>
</dbReference>
<dbReference type="InterPro" id="IPR017926">
    <property type="entry name" value="GATASE"/>
</dbReference>
<sequence>MNPLLARVLGDQPPPFALIHRPATAGPDTVDLIIGEVTTPDTLAAVPMPAVPMARPTPVVSMPAWPTPAWPAEVAPTVPMSAWPTQSWPTQAVPMAGPIPAVPTPAGARRAGHSVLVLVPYKQITERGYVCVDDGTPLVAMTVTDQTTLSLAEVAAALPDVPIHLENGRYEPDDDGYAEIVRRVVAEEIGTGEGANFVVKRSYTADIADYGPHRALSFFRRLLSREQSAYWTFVVHTGDRTLVGATPERHVSLRDGVAVMNPISGTYRYPPGGPTSDELLAFLADRKETDELYMVVDEELKMMARLCERGGRVVGPFLKEMAHLAHTEYLIEGRTARGPLDILRETMFAPTVTGSPLENACRVIARHEPAGRGYYSGVVALIGADESGDDVMDSAILIRTADIDPTGHLGIAVGATLVRHSDPASETAETKAKAASLLTPLQADGRVTPAAPARPKSPSGGSSFRNDPEIRAALARRNLTLADFWLTDADHRAAPVPVAAGRRALVVDMEDTFTAMIDHLLRSAGLDVTVRRYDEPHDPDEYELVVLGPGPGNPQADDERRTAHLRAAVDRLLAHRRPFLAVCLSHQVLSSRLGLDVVRRDVPNQGVQREIDLFGDIERVGFYNTYAARSDTDVLLCEGFTVQMARDARTGEVDALRGPFFASTQFHPESILTTNGADILARLFTAVLTSADAVTPG</sequence>
<keyword evidence="8" id="KW-0032">Aminotransferase</keyword>
<evidence type="ECO:0000259" key="6">
    <source>
        <dbReference type="Pfam" id="PF00117"/>
    </source>
</evidence>
<dbReference type="PRINTS" id="PR00096">
    <property type="entry name" value="GATASE"/>
</dbReference>
<feature type="region of interest" description="Disordered" evidence="5">
    <location>
        <begin position="441"/>
        <end position="467"/>
    </location>
</feature>
<dbReference type="InterPro" id="IPR029062">
    <property type="entry name" value="Class_I_gatase-like"/>
</dbReference>
<dbReference type="RefSeq" id="WP_281391926.1">
    <property type="nucleotide sequence ID" value="NZ_JACHMO010000001.1"/>
</dbReference>
<dbReference type="GO" id="GO:0004049">
    <property type="term" value="F:anthranilate synthase activity"/>
    <property type="evidence" value="ECO:0007669"/>
    <property type="project" value="UniProtKB-EC"/>
</dbReference>
<proteinExistence type="predicted"/>
<dbReference type="InterPro" id="IPR019999">
    <property type="entry name" value="Anth_synth_I-like"/>
</dbReference>
<evidence type="ECO:0000313" key="9">
    <source>
        <dbReference type="Proteomes" id="UP000552097"/>
    </source>
</evidence>
<organism evidence="8 9">
    <name type="scientific">Saccharothrix ecbatanensis</name>
    <dbReference type="NCBI Taxonomy" id="1105145"/>
    <lineage>
        <taxon>Bacteria</taxon>
        <taxon>Bacillati</taxon>
        <taxon>Actinomycetota</taxon>
        <taxon>Actinomycetes</taxon>
        <taxon>Pseudonocardiales</taxon>
        <taxon>Pseudonocardiaceae</taxon>
        <taxon>Saccharothrix</taxon>
    </lineage>
</organism>
<comment type="catalytic activity">
    <reaction evidence="4">
        <text>chorismate + L-glutamine = anthranilate + pyruvate + L-glutamate + H(+)</text>
        <dbReference type="Rhea" id="RHEA:21732"/>
        <dbReference type="ChEBI" id="CHEBI:15361"/>
        <dbReference type="ChEBI" id="CHEBI:15378"/>
        <dbReference type="ChEBI" id="CHEBI:16567"/>
        <dbReference type="ChEBI" id="CHEBI:29748"/>
        <dbReference type="ChEBI" id="CHEBI:29985"/>
        <dbReference type="ChEBI" id="CHEBI:58359"/>
        <dbReference type="EC" id="4.1.3.27"/>
    </reaction>
</comment>
<protein>
    <recommendedName>
        <fullName evidence="1">anthranilate synthase</fullName>
        <ecNumber evidence="1">4.1.3.27</ecNumber>
    </recommendedName>
</protein>
<dbReference type="Gene3D" id="3.40.50.880">
    <property type="match status" value="1"/>
</dbReference>
<reference evidence="8 9" key="1">
    <citation type="submission" date="2020-08" db="EMBL/GenBank/DDBJ databases">
        <title>Sequencing the genomes of 1000 actinobacteria strains.</title>
        <authorList>
            <person name="Klenk H.-P."/>
        </authorList>
    </citation>
    <scope>NUCLEOTIDE SEQUENCE [LARGE SCALE GENOMIC DNA]</scope>
    <source>
        <strain evidence="8 9">DSM 45486</strain>
    </source>
</reference>
<evidence type="ECO:0000256" key="5">
    <source>
        <dbReference type="SAM" id="MobiDB-lite"/>
    </source>
</evidence>
<dbReference type="PRINTS" id="PR00097">
    <property type="entry name" value="ANTSNTHASEII"/>
</dbReference>
<gene>
    <name evidence="8" type="ORF">F4560_003552</name>
</gene>
<feature type="domain" description="Chorismate-utilising enzyme C-terminal" evidence="7">
    <location>
        <begin position="175"/>
        <end position="433"/>
    </location>
</feature>
<dbReference type="Pfam" id="PF00425">
    <property type="entry name" value="Chorismate_bind"/>
    <property type="match status" value="1"/>
</dbReference>
<dbReference type="SUPFAM" id="SSF52317">
    <property type="entry name" value="Class I glutamine amidotransferase-like"/>
    <property type="match status" value="1"/>
</dbReference>
<evidence type="ECO:0000256" key="1">
    <source>
        <dbReference type="ARBA" id="ARBA00012266"/>
    </source>
</evidence>
<comment type="caution">
    <text evidence="8">The sequence shown here is derived from an EMBL/GenBank/DDBJ whole genome shotgun (WGS) entry which is preliminary data.</text>
</comment>
<dbReference type="EC" id="4.1.3.27" evidence="1"/>
<dbReference type="SUPFAM" id="SSF56322">
    <property type="entry name" value="ADC synthase"/>
    <property type="match status" value="1"/>
</dbReference>
<keyword evidence="8" id="KW-0808">Transferase</keyword>
<dbReference type="Proteomes" id="UP000552097">
    <property type="component" value="Unassembled WGS sequence"/>
</dbReference>